<dbReference type="PROSITE" id="PS00482">
    <property type="entry name" value="DIHYDROOROTASE_1"/>
    <property type="match status" value="1"/>
</dbReference>
<dbReference type="GO" id="GO:0000256">
    <property type="term" value="P:allantoin catabolic process"/>
    <property type="evidence" value="ECO:0007669"/>
    <property type="project" value="UniProtKB-UniRule"/>
</dbReference>
<comment type="cofactor">
    <cofactor evidence="8">
        <name>Zn(2+)</name>
        <dbReference type="ChEBI" id="CHEBI:29105"/>
    </cofactor>
    <text evidence="8">Binds 2 Zn(2+) ions per subunit.</text>
</comment>
<evidence type="ECO:0000256" key="6">
    <source>
        <dbReference type="ARBA" id="ARBA00022801"/>
    </source>
</evidence>
<feature type="binding site" description="via carbamate group" evidence="8">
    <location>
        <position position="148"/>
    </location>
    <ligand>
        <name>Zn(2+)</name>
        <dbReference type="ChEBI" id="CHEBI:29105"/>
        <label>2</label>
    </ligand>
</feature>
<evidence type="ECO:0000256" key="1">
    <source>
        <dbReference type="ARBA" id="ARBA00002368"/>
    </source>
</evidence>
<feature type="binding site" evidence="8">
    <location>
        <position position="240"/>
    </location>
    <ligand>
        <name>Zn(2+)</name>
        <dbReference type="ChEBI" id="CHEBI:29105"/>
        <label>2</label>
    </ligand>
</feature>
<comment type="similarity">
    <text evidence="2">Belongs to the metallo-dependent hydrolases superfamily. DHOase family. Class I DHOase subfamily.</text>
</comment>
<dbReference type="InterPro" id="IPR002195">
    <property type="entry name" value="Dihydroorotase_CS"/>
</dbReference>
<organism evidence="10 11">
    <name type="scientific">Robertmurraya kyonggiensis</name>
    <dbReference type="NCBI Taxonomy" id="1037680"/>
    <lineage>
        <taxon>Bacteria</taxon>
        <taxon>Bacillati</taxon>
        <taxon>Bacillota</taxon>
        <taxon>Bacilli</taxon>
        <taxon>Bacillales</taxon>
        <taxon>Bacillaceae</taxon>
        <taxon>Robertmurraya</taxon>
    </lineage>
</organism>
<feature type="binding site" evidence="8">
    <location>
        <position position="61"/>
    </location>
    <ligand>
        <name>Zn(2+)</name>
        <dbReference type="ChEBI" id="CHEBI:29105"/>
        <label>1</label>
    </ligand>
</feature>
<evidence type="ECO:0000256" key="5">
    <source>
        <dbReference type="ARBA" id="ARBA00022723"/>
    </source>
</evidence>
<dbReference type="AlphaFoldDB" id="A0A4U1D4Q2"/>
<dbReference type="SUPFAM" id="SSF51556">
    <property type="entry name" value="Metallo-dependent hydrolases"/>
    <property type="match status" value="1"/>
</dbReference>
<comment type="similarity">
    <text evidence="8">Belongs to the metallo-dependent hydrolases superfamily. Allantoinase family.</text>
</comment>
<dbReference type="OrthoDB" id="9765462at2"/>
<dbReference type="HAMAP" id="MF_01645">
    <property type="entry name" value="Hydantoinase"/>
    <property type="match status" value="1"/>
</dbReference>
<evidence type="ECO:0000313" key="11">
    <source>
        <dbReference type="Proteomes" id="UP000307756"/>
    </source>
</evidence>
<keyword evidence="7 8" id="KW-0862">Zinc</keyword>
<evidence type="ECO:0000259" key="9">
    <source>
        <dbReference type="Pfam" id="PF01979"/>
    </source>
</evidence>
<evidence type="ECO:0000256" key="4">
    <source>
        <dbReference type="ARBA" id="ARBA00022631"/>
    </source>
</evidence>
<feature type="binding site" evidence="8">
    <location>
        <position position="313"/>
    </location>
    <ligand>
        <name>Zn(2+)</name>
        <dbReference type="ChEBI" id="CHEBI:29105"/>
        <label>1</label>
    </ligand>
</feature>
<dbReference type="RefSeq" id="WP_136831923.1">
    <property type="nucleotide sequence ID" value="NZ_SWBM01000003.1"/>
</dbReference>
<dbReference type="Gene3D" id="3.20.20.140">
    <property type="entry name" value="Metal-dependent hydrolases"/>
    <property type="match status" value="1"/>
</dbReference>
<feature type="binding site" evidence="8">
    <location>
        <position position="63"/>
    </location>
    <ligand>
        <name>Zn(2+)</name>
        <dbReference type="ChEBI" id="CHEBI:29105"/>
        <label>1</label>
    </ligand>
</feature>
<dbReference type="Gene3D" id="2.30.40.10">
    <property type="entry name" value="Urease, subunit C, domain 1"/>
    <property type="match status" value="1"/>
</dbReference>
<protein>
    <recommendedName>
        <fullName evidence="8">Allantoinase</fullName>
        <ecNumber evidence="8">3.5.2.5</ecNumber>
    </recommendedName>
    <alternativeName>
        <fullName evidence="8">Allantoin-utilizing enzyme</fullName>
    </alternativeName>
</protein>
<comment type="caution">
    <text evidence="10">The sequence shown here is derived from an EMBL/GenBank/DDBJ whole genome shotgun (WGS) entry which is preliminary data.</text>
</comment>
<feature type="modified residue" description="N6-carboxylysine" evidence="8">
    <location>
        <position position="148"/>
    </location>
</feature>
<keyword evidence="6 8" id="KW-0378">Hydrolase</keyword>
<keyword evidence="5 8" id="KW-0479">Metal-binding</keyword>
<dbReference type="InterPro" id="IPR006680">
    <property type="entry name" value="Amidohydro-rel"/>
</dbReference>
<evidence type="ECO:0000256" key="8">
    <source>
        <dbReference type="HAMAP-Rule" id="MF_01645"/>
    </source>
</evidence>
<keyword evidence="11" id="KW-1185">Reference proteome</keyword>
<dbReference type="NCBIfam" id="NF004839">
    <property type="entry name" value="PRK06189.1"/>
    <property type="match status" value="1"/>
</dbReference>
<accession>A0A4U1D4Q2</accession>
<feature type="binding site" description="via carbamate group" evidence="8">
    <location>
        <position position="148"/>
    </location>
    <ligand>
        <name>Zn(2+)</name>
        <dbReference type="ChEBI" id="CHEBI:29105"/>
        <label>1</label>
    </ligand>
</feature>
<feature type="binding site" evidence="8">
    <location>
        <position position="184"/>
    </location>
    <ligand>
        <name>Zn(2+)</name>
        <dbReference type="ChEBI" id="CHEBI:29105"/>
        <label>2</label>
    </ligand>
</feature>
<evidence type="ECO:0000313" key="10">
    <source>
        <dbReference type="EMBL" id="TKC16106.1"/>
    </source>
</evidence>
<dbReference type="InterPro" id="IPR047604">
    <property type="entry name" value="Allantoinase_bact"/>
</dbReference>
<dbReference type="GO" id="GO:0006145">
    <property type="term" value="P:purine nucleobase catabolic process"/>
    <property type="evidence" value="ECO:0007669"/>
    <property type="project" value="TreeGrafter"/>
</dbReference>
<comment type="function">
    <text evidence="8">Catalyzes the conversion of allantoin (5-ureidohydantoin) to allantoic acid by hydrolytic cleavage of the five-member hydantoin ring.</text>
</comment>
<dbReference type="InterPro" id="IPR032466">
    <property type="entry name" value="Metal_Hydrolase"/>
</dbReference>
<dbReference type="PANTHER" id="PTHR43668">
    <property type="entry name" value="ALLANTOINASE"/>
    <property type="match status" value="1"/>
</dbReference>
<dbReference type="InterPro" id="IPR011059">
    <property type="entry name" value="Metal-dep_hydrolase_composite"/>
</dbReference>
<proteinExistence type="inferred from homology"/>
<evidence type="ECO:0000256" key="3">
    <source>
        <dbReference type="ARBA" id="ARBA00011881"/>
    </source>
</evidence>
<dbReference type="GO" id="GO:0005737">
    <property type="term" value="C:cytoplasm"/>
    <property type="evidence" value="ECO:0007669"/>
    <property type="project" value="TreeGrafter"/>
</dbReference>
<dbReference type="GO" id="GO:0004038">
    <property type="term" value="F:allantoinase activity"/>
    <property type="evidence" value="ECO:0007669"/>
    <property type="project" value="UniProtKB-UniRule"/>
</dbReference>
<comment type="pathway">
    <text evidence="8">Nitrogen metabolism; (S)-allantoin degradation; allantoate from (S)-allantoin: step 1/1.</text>
</comment>
<dbReference type="Proteomes" id="UP000307756">
    <property type="component" value="Unassembled WGS sequence"/>
</dbReference>
<name>A0A4U1D4Q2_9BACI</name>
<dbReference type="Pfam" id="PF01979">
    <property type="entry name" value="Amidohydro_1"/>
    <property type="match status" value="1"/>
</dbReference>
<reference evidence="10 11" key="1">
    <citation type="journal article" date="2011" name="J. Microbiol.">
        <title>Bacillus kyonggiensis sp. nov., isolated from soil of a lettuce field.</title>
        <authorList>
            <person name="Dong K."/>
            <person name="Lee S."/>
        </authorList>
    </citation>
    <scope>NUCLEOTIDE SEQUENCE [LARGE SCALE GENOMIC DNA]</scope>
    <source>
        <strain evidence="10 11">NB22</strain>
    </source>
</reference>
<dbReference type="GO" id="GO:0008270">
    <property type="term" value="F:zinc ion binding"/>
    <property type="evidence" value="ECO:0007669"/>
    <property type="project" value="InterPro"/>
</dbReference>
<evidence type="ECO:0000256" key="2">
    <source>
        <dbReference type="ARBA" id="ARBA00010286"/>
    </source>
</evidence>
<dbReference type="EMBL" id="SWBM01000003">
    <property type="protein sequence ID" value="TKC16106.1"/>
    <property type="molecule type" value="Genomic_DNA"/>
</dbReference>
<gene>
    <name evidence="8" type="primary">allB</name>
    <name evidence="10" type="ORF">FA727_14205</name>
</gene>
<keyword evidence="4 8" id="KW-0659">Purine metabolism</keyword>
<comment type="catalytic activity">
    <reaction evidence="8">
        <text>(S)-allantoin + H2O = allantoate + H(+)</text>
        <dbReference type="Rhea" id="RHEA:17029"/>
        <dbReference type="ChEBI" id="CHEBI:15377"/>
        <dbReference type="ChEBI" id="CHEBI:15378"/>
        <dbReference type="ChEBI" id="CHEBI:15678"/>
        <dbReference type="ChEBI" id="CHEBI:17536"/>
        <dbReference type="EC" id="3.5.2.5"/>
    </reaction>
</comment>
<dbReference type="NCBIfam" id="TIGR03178">
    <property type="entry name" value="allantoinase"/>
    <property type="match status" value="1"/>
</dbReference>
<sequence>MPDYDLIIRNGFVVLPEEVKKADIGIKDGVIVKIESEIAGIAKEERDETGNYLFPGMIDVHVHFNDPGRDTWEGFETGSEMMAAAGCTTFFDMPLNGIPSTIDKEALFQKVEKGKEKSIVDFALWGGLVPGNEENLEELSEAGVIGFKAFLSESGNEEFERVDDMTLLRGMKEIAFLGKILALHSESDAMTKWLAAQKREKGLFTADDYLETRPILAEVEAVERVLSYAKLTGCSIHFVHISSAAAVEKIEEAKKQGLDVTVETCPHYLLFNHDVLIEKGAIAKCAPPLREKSEQEKLVQLILDGKFDMVASDHSPSPYSMKDPNIHHLFNAWGGISGGQFTLLSMIELAVKHDFPFSKIALMTATNPAERFGLSTKGKIELGYDADLAIVSLAENFTATEENFFAKHKQSIYLGHTFPSKVKTTICRGNVVYENDKIMKHNGEWLSASHAQQIRI</sequence>
<dbReference type="UniPathway" id="UPA00395">
    <property type="reaction ID" value="UER00653"/>
</dbReference>
<comment type="PTM">
    <text evidence="8">Carboxylation allows a single lysine to coordinate two zinc ions.</text>
</comment>
<dbReference type="SUPFAM" id="SSF51338">
    <property type="entry name" value="Composite domain of metallo-dependent hydrolases"/>
    <property type="match status" value="1"/>
</dbReference>
<comment type="subunit">
    <text evidence="3 8">Homotetramer.</text>
</comment>
<dbReference type="PANTHER" id="PTHR43668:SF4">
    <property type="entry name" value="ALLANTOINASE"/>
    <property type="match status" value="1"/>
</dbReference>
<dbReference type="InterPro" id="IPR050138">
    <property type="entry name" value="DHOase/Allantoinase_Hydrolase"/>
</dbReference>
<feature type="domain" description="Amidohydrolase-related" evidence="9">
    <location>
        <begin position="52"/>
        <end position="432"/>
    </location>
</feature>
<dbReference type="EC" id="3.5.2.5" evidence="8"/>
<dbReference type="GO" id="GO:0050897">
    <property type="term" value="F:cobalt ion binding"/>
    <property type="evidence" value="ECO:0007669"/>
    <property type="project" value="InterPro"/>
</dbReference>
<dbReference type="InterPro" id="IPR017593">
    <property type="entry name" value="Allantoinase"/>
</dbReference>
<comment type="function">
    <text evidence="1">Catalyzes the reversible cyclization of carbamoyl aspartate to dihydroorotate.</text>
</comment>
<evidence type="ECO:0000256" key="7">
    <source>
        <dbReference type="ARBA" id="ARBA00022833"/>
    </source>
</evidence>